<evidence type="ECO:0000256" key="8">
    <source>
        <dbReference type="ARBA" id="ARBA00022824"/>
    </source>
</evidence>
<evidence type="ECO:0000256" key="6">
    <source>
        <dbReference type="ARBA" id="ARBA00022723"/>
    </source>
</evidence>
<dbReference type="InterPro" id="IPR036412">
    <property type="entry name" value="HAD-like_sf"/>
</dbReference>
<keyword evidence="5 22" id="KW-0812">Transmembrane</keyword>
<dbReference type="GO" id="GO:0005886">
    <property type="term" value="C:plasma membrane"/>
    <property type="evidence" value="ECO:0007669"/>
    <property type="project" value="TreeGrafter"/>
</dbReference>
<feature type="transmembrane region" description="Helical" evidence="22">
    <location>
        <begin position="923"/>
        <end position="944"/>
    </location>
</feature>
<keyword evidence="26" id="KW-1185">Reference proteome</keyword>
<evidence type="ECO:0000256" key="15">
    <source>
        <dbReference type="ARBA" id="ARBA00023329"/>
    </source>
</evidence>
<keyword evidence="7 20" id="KW-0547">Nucleotide-binding</keyword>
<dbReference type="SUPFAM" id="SSF81660">
    <property type="entry name" value="Metal cation-transporting ATPase, ATP-binding domain N"/>
    <property type="match status" value="1"/>
</dbReference>
<dbReference type="PRINTS" id="PR00119">
    <property type="entry name" value="CATATPASE"/>
</dbReference>
<dbReference type="InterPro" id="IPR023299">
    <property type="entry name" value="ATPase_P-typ_cyto_dom_N"/>
</dbReference>
<dbReference type="Pfam" id="PF16209">
    <property type="entry name" value="PhoLip_ATPase_N"/>
    <property type="match status" value="1"/>
</dbReference>
<feature type="binding site" evidence="20">
    <location>
        <position position="396"/>
    </location>
    <ligand>
        <name>ATP</name>
        <dbReference type="ChEBI" id="CHEBI:30616"/>
    </ligand>
</feature>
<evidence type="ECO:0000259" key="24">
    <source>
        <dbReference type="Pfam" id="PF16212"/>
    </source>
</evidence>
<comment type="caution">
    <text evidence="25">The sequence shown here is derived from an EMBL/GenBank/DDBJ whole genome shotgun (WGS) entry which is preliminary data.</text>
</comment>
<dbReference type="InterPro" id="IPR023298">
    <property type="entry name" value="ATPase_P-typ_TM_dom_sf"/>
</dbReference>
<dbReference type="SUPFAM" id="SSF81653">
    <property type="entry name" value="Calcium ATPase, transduction domain A"/>
    <property type="match status" value="1"/>
</dbReference>
<dbReference type="AlphaFoldDB" id="A0A7K6B4K5"/>
<comment type="catalytic activity">
    <reaction evidence="16 22">
        <text>ATP + H2O + phospholipidSide 1 = ADP + phosphate + phospholipidSide 2.</text>
        <dbReference type="EC" id="7.6.2.1"/>
    </reaction>
</comment>
<evidence type="ECO:0000256" key="4">
    <source>
        <dbReference type="ARBA" id="ARBA00022448"/>
    </source>
</evidence>
<dbReference type="NCBIfam" id="TIGR01652">
    <property type="entry name" value="ATPase-Plipid"/>
    <property type="match status" value="1"/>
</dbReference>
<evidence type="ECO:0000256" key="5">
    <source>
        <dbReference type="ARBA" id="ARBA00022692"/>
    </source>
</evidence>
<organism evidence="25 26">
    <name type="scientific">Upupa epops</name>
    <name type="common">Eurasian hoopoe</name>
    <dbReference type="NCBI Taxonomy" id="57439"/>
    <lineage>
        <taxon>Eukaryota</taxon>
        <taxon>Metazoa</taxon>
        <taxon>Chordata</taxon>
        <taxon>Craniata</taxon>
        <taxon>Vertebrata</taxon>
        <taxon>Euteleostomi</taxon>
        <taxon>Archelosauria</taxon>
        <taxon>Archosauria</taxon>
        <taxon>Dinosauria</taxon>
        <taxon>Saurischia</taxon>
        <taxon>Theropoda</taxon>
        <taxon>Coelurosauria</taxon>
        <taxon>Aves</taxon>
        <taxon>Neognathae</taxon>
        <taxon>Neoaves</taxon>
        <taxon>Telluraves</taxon>
        <taxon>Coraciimorphae</taxon>
        <taxon>Bucerotiformes</taxon>
        <taxon>Upupidae</taxon>
        <taxon>Upupa</taxon>
    </lineage>
</organism>
<feature type="binding site" evidence="20">
    <location>
        <position position="669"/>
    </location>
    <ligand>
        <name>ATP</name>
        <dbReference type="ChEBI" id="CHEBI:30616"/>
    </ligand>
</feature>
<keyword evidence="10 21" id="KW-0460">Magnesium</keyword>
<comment type="function">
    <text evidence="17">P4-ATPase flippase which catalyzes the hydrolysis of ATP coupled to the transport of aminophospholipids from the outer to the inner leaflet of various membranes and ensures the maintenance of asymmetric distribution of phospholipids. Phospholipid translocation also seems to be implicated in vesicle formation and in uptake of lipid signaling molecules. May be responsible for the maintenance of asymmetric distribution of phosphatidylserine (PS) in spermatozoa membranes. Involved in acrosome reactions and binding of spermatozoa to zona pellucida.</text>
</comment>
<feature type="binding site" evidence="20">
    <location>
        <position position="668"/>
    </location>
    <ligand>
        <name>ATP</name>
        <dbReference type="ChEBI" id="CHEBI:30616"/>
    </ligand>
</feature>
<feature type="binding site" evidence="20">
    <location>
        <position position="588"/>
    </location>
    <ligand>
        <name>ATP</name>
        <dbReference type="ChEBI" id="CHEBI:30616"/>
    </ligand>
</feature>
<feature type="binding site" evidence="21">
    <location>
        <position position="394"/>
    </location>
    <ligand>
        <name>Mg(2+)</name>
        <dbReference type="ChEBI" id="CHEBI:18420"/>
    </ligand>
</feature>
<dbReference type="SFLD" id="SFLDF00027">
    <property type="entry name" value="p-type_atpase"/>
    <property type="match status" value="1"/>
</dbReference>
<dbReference type="GO" id="GO:0005524">
    <property type="term" value="F:ATP binding"/>
    <property type="evidence" value="ECO:0007669"/>
    <property type="project" value="UniProtKB-UniRule"/>
</dbReference>
<dbReference type="CDD" id="cd02073">
    <property type="entry name" value="P-type_ATPase_APLT_Dnf-like"/>
    <property type="match status" value="1"/>
</dbReference>
<comment type="cofactor">
    <cofactor evidence="1 21">
        <name>Mg(2+)</name>
        <dbReference type="ChEBI" id="CHEBI:18420"/>
    </cofactor>
</comment>
<dbReference type="InterPro" id="IPR023214">
    <property type="entry name" value="HAD_sf"/>
</dbReference>
<dbReference type="GO" id="GO:0005789">
    <property type="term" value="C:endoplasmic reticulum membrane"/>
    <property type="evidence" value="ECO:0007669"/>
    <property type="project" value="UniProtKB-SubCell"/>
</dbReference>
<evidence type="ECO:0000256" key="7">
    <source>
        <dbReference type="ARBA" id="ARBA00022741"/>
    </source>
</evidence>
<dbReference type="SUPFAM" id="SSF56784">
    <property type="entry name" value="HAD-like"/>
    <property type="match status" value="1"/>
</dbReference>
<keyword evidence="11 22" id="KW-1278">Translocase</keyword>
<feature type="transmembrane region" description="Helical" evidence="22">
    <location>
        <begin position="891"/>
        <end position="911"/>
    </location>
</feature>
<feature type="binding site" evidence="20">
    <location>
        <position position="837"/>
    </location>
    <ligand>
        <name>ATP</name>
        <dbReference type="ChEBI" id="CHEBI:30616"/>
    </ligand>
</feature>
<dbReference type="EMBL" id="VZRI01008200">
    <property type="protein sequence ID" value="NWU96276.1"/>
    <property type="molecule type" value="Genomic_DNA"/>
</dbReference>
<dbReference type="FunFam" id="3.40.50.1000:FF:000001">
    <property type="entry name" value="Phospholipid-transporting ATPase IC"/>
    <property type="match status" value="1"/>
</dbReference>
<keyword evidence="6 21" id="KW-0479">Metal-binding</keyword>
<evidence type="ECO:0000256" key="1">
    <source>
        <dbReference type="ARBA" id="ARBA00001946"/>
    </source>
</evidence>
<dbReference type="GO" id="GO:0007030">
    <property type="term" value="P:Golgi organization"/>
    <property type="evidence" value="ECO:0007669"/>
    <property type="project" value="TreeGrafter"/>
</dbReference>
<dbReference type="SFLD" id="SFLDG00002">
    <property type="entry name" value="C1.7:_P-type_atpase_like"/>
    <property type="match status" value="1"/>
</dbReference>
<feature type="binding site" evidence="20">
    <location>
        <position position="670"/>
    </location>
    <ligand>
        <name>ATP</name>
        <dbReference type="ChEBI" id="CHEBI:30616"/>
    </ligand>
</feature>
<evidence type="ECO:0000256" key="14">
    <source>
        <dbReference type="ARBA" id="ARBA00023136"/>
    </source>
</evidence>
<keyword evidence="12 22" id="KW-1133">Transmembrane helix</keyword>
<evidence type="ECO:0000256" key="17">
    <source>
        <dbReference type="ARBA" id="ARBA00055228"/>
    </source>
</evidence>
<feature type="binding site" evidence="20">
    <location>
        <position position="532"/>
    </location>
    <ligand>
        <name>ATP</name>
        <dbReference type="ChEBI" id="CHEBI:30616"/>
    </ligand>
</feature>
<evidence type="ECO:0000256" key="21">
    <source>
        <dbReference type="PIRSR" id="PIRSR606539-3"/>
    </source>
</evidence>
<dbReference type="NCBIfam" id="TIGR01494">
    <property type="entry name" value="ATPase_P-type"/>
    <property type="match status" value="1"/>
</dbReference>
<dbReference type="Gene3D" id="3.40.1110.10">
    <property type="entry name" value="Calcium-transporting ATPase, cytoplasmic domain N"/>
    <property type="match status" value="1"/>
</dbReference>
<evidence type="ECO:0000256" key="9">
    <source>
        <dbReference type="ARBA" id="ARBA00022840"/>
    </source>
</evidence>
<keyword evidence="8" id="KW-0256">Endoplasmic reticulum</keyword>
<dbReference type="PANTHER" id="PTHR24092:SF78">
    <property type="entry name" value="PHOSPHOLIPID-TRANSPORTING ATPASE IK"/>
    <property type="match status" value="1"/>
</dbReference>
<feature type="transmembrane region" description="Helical" evidence="22">
    <location>
        <begin position="1008"/>
        <end position="1029"/>
    </location>
</feature>
<feature type="binding site" evidence="21">
    <location>
        <position position="838"/>
    </location>
    <ligand>
        <name>Mg(2+)</name>
        <dbReference type="ChEBI" id="CHEBI:18420"/>
    </ligand>
</feature>
<dbReference type="InterPro" id="IPR006539">
    <property type="entry name" value="P-type_ATPase_IV"/>
</dbReference>
<feature type="binding site" evidence="20">
    <location>
        <position position="395"/>
    </location>
    <ligand>
        <name>ATP</name>
        <dbReference type="ChEBI" id="CHEBI:30616"/>
    </ligand>
</feature>
<keyword evidence="15" id="KW-0968">Cytoplasmic vesicle</keyword>
<evidence type="ECO:0000259" key="23">
    <source>
        <dbReference type="Pfam" id="PF16209"/>
    </source>
</evidence>
<evidence type="ECO:0000256" key="3">
    <source>
        <dbReference type="ARBA" id="ARBA00008109"/>
    </source>
</evidence>
<dbReference type="GO" id="GO:0000287">
    <property type="term" value="F:magnesium ion binding"/>
    <property type="evidence" value="ECO:0007669"/>
    <property type="project" value="UniProtKB-UniRule"/>
</dbReference>
<keyword evidence="4" id="KW-0813">Transport</keyword>
<feature type="non-terminal residue" evidence="25">
    <location>
        <position position="1177"/>
    </location>
</feature>
<feature type="non-terminal residue" evidence="25">
    <location>
        <position position="1"/>
    </location>
</feature>
<dbReference type="Gene3D" id="2.70.150.10">
    <property type="entry name" value="Calcium-transporting ATPase, cytoplasmic transduction domain A"/>
    <property type="match status" value="1"/>
</dbReference>
<feature type="transmembrane region" description="Helical" evidence="22">
    <location>
        <begin position="279"/>
        <end position="302"/>
    </location>
</feature>
<evidence type="ECO:0000256" key="13">
    <source>
        <dbReference type="ARBA" id="ARBA00023055"/>
    </source>
</evidence>
<feature type="active site" description="4-aspartylphosphate intermediate" evidence="19">
    <location>
        <position position="394"/>
    </location>
</feature>
<dbReference type="InterPro" id="IPR018303">
    <property type="entry name" value="ATPase_P-typ_P_site"/>
</dbReference>
<feature type="binding site" evidence="21">
    <location>
        <position position="834"/>
    </location>
    <ligand>
        <name>Mg(2+)</name>
        <dbReference type="ChEBI" id="CHEBI:18420"/>
    </ligand>
</feature>
<feature type="transmembrane region" description="Helical" evidence="22">
    <location>
        <begin position="55"/>
        <end position="72"/>
    </location>
</feature>
<comment type="similarity">
    <text evidence="3 22">Belongs to the cation transport ATPase (P-type) (TC 3.A.3) family. Type IV subfamily.</text>
</comment>
<dbReference type="InterPro" id="IPR032631">
    <property type="entry name" value="P-type_ATPase_N"/>
</dbReference>
<evidence type="ECO:0000256" key="2">
    <source>
        <dbReference type="ARBA" id="ARBA00004477"/>
    </source>
</evidence>
<name>A0A7K6B4K5_UPUEP</name>
<evidence type="ECO:0000256" key="11">
    <source>
        <dbReference type="ARBA" id="ARBA00022967"/>
    </source>
</evidence>
<dbReference type="InterPro" id="IPR001757">
    <property type="entry name" value="P_typ_ATPase"/>
</dbReference>
<dbReference type="FunFam" id="3.40.1110.10:FF:000096">
    <property type="entry name" value="Phospholipid-transporting ATPase"/>
    <property type="match status" value="1"/>
</dbReference>
<evidence type="ECO:0000256" key="20">
    <source>
        <dbReference type="PIRSR" id="PIRSR606539-2"/>
    </source>
</evidence>
<dbReference type="Proteomes" id="UP000544127">
    <property type="component" value="Unassembled WGS sequence"/>
</dbReference>
<keyword evidence="13" id="KW-0445">Lipid transport</keyword>
<feature type="binding site" evidence="20">
    <location>
        <position position="808"/>
    </location>
    <ligand>
        <name>ATP</name>
        <dbReference type="ChEBI" id="CHEBI:30616"/>
    </ligand>
</feature>
<evidence type="ECO:0000256" key="22">
    <source>
        <dbReference type="RuleBase" id="RU362033"/>
    </source>
</evidence>
<dbReference type="GO" id="GO:0140326">
    <property type="term" value="F:ATPase-coupled intramembrane lipid transporter activity"/>
    <property type="evidence" value="ECO:0007669"/>
    <property type="project" value="UniProtKB-EC"/>
</dbReference>
<dbReference type="InterPro" id="IPR044492">
    <property type="entry name" value="P_typ_ATPase_HD_dom"/>
</dbReference>
<dbReference type="EC" id="7.6.2.1" evidence="22"/>
<protein>
    <recommendedName>
        <fullName evidence="22">Phospholipid-transporting ATPase</fullName>
        <ecNumber evidence="22">7.6.2.1</ecNumber>
    </recommendedName>
</protein>
<evidence type="ECO:0000256" key="16">
    <source>
        <dbReference type="ARBA" id="ARBA00034036"/>
    </source>
</evidence>
<feature type="transmembrane region" description="Helical" evidence="22">
    <location>
        <begin position="1036"/>
        <end position="1055"/>
    </location>
</feature>
<dbReference type="SFLD" id="SFLDS00003">
    <property type="entry name" value="Haloacid_Dehalogenase"/>
    <property type="match status" value="1"/>
</dbReference>
<evidence type="ECO:0000256" key="12">
    <source>
        <dbReference type="ARBA" id="ARBA00022989"/>
    </source>
</evidence>
<dbReference type="SUPFAM" id="SSF81665">
    <property type="entry name" value="Calcium ATPase, transmembrane domain M"/>
    <property type="match status" value="1"/>
</dbReference>
<evidence type="ECO:0000256" key="19">
    <source>
        <dbReference type="PIRSR" id="PIRSR606539-1"/>
    </source>
</evidence>
<keyword evidence="14 22" id="KW-0472">Membrane</keyword>
<feature type="binding site" evidence="20">
    <location>
        <position position="814"/>
    </location>
    <ligand>
        <name>ATP</name>
        <dbReference type="ChEBI" id="CHEBI:30616"/>
    </ligand>
</feature>
<dbReference type="GO" id="GO:0005802">
    <property type="term" value="C:trans-Golgi network"/>
    <property type="evidence" value="ECO:0007669"/>
    <property type="project" value="TreeGrafter"/>
</dbReference>
<feature type="binding site" evidence="21">
    <location>
        <position position="396"/>
    </location>
    <ligand>
        <name>Mg(2+)</name>
        <dbReference type="ChEBI" id="CHEBI:18420"/>
    </ligand>
</feature>
<keyword evidence="9 20" id="KW-0067">ATP-binding</keyword>
<feature type="binding site" evidence="20">
    <location>
        <position position="491"/>
    </location>
    <ligand>
        <name>ATP</name>
        <dbReference type="ChEBI" id="CHEBI:30616"/>
    </ligand>
</feature>
<feature type="transmembrane region" description="Helical" evidence="22">
    <location>
        <begin position="329"/>
        <end position="354"/>
    </location>
</feature>
<feature type="domain" description="P-type ATPase N-terminal" evidence="23">
    <location>
        <begin position="16"/>
        <end position="82"/>
    </location>
</feature>
<dbReference type="GO" id="GO:0002080">
    <property type="term" value="C:acrosomal membrane"/>
    <property type="evidence" value="ECO:0007669"/>
    <property type="project" value="UniProtKB-SubCell"/>
</dbReference>
<feature type="transmembrane region" description="Helical" evidence="22">
    <location>
        <begin position="1083"/>
        <end position="1105"/>
    </location>
</feature>
<dbReference type="GO" id="GO:0016887">
    <property type="term" value="F:ATP hydrolysis activity"/>
    <property type="evidence" value="ECO:0007669"/>
    <property type="project" value="InterPro"/>
</dbReference>
<evidence type="ECO:0000256" key="18">
    <source>
        <dbReference type="ARBA" id="ARBA00060440"/>
    </source>
</evidence>
<accession>A0A7K6B4K5</accession>
<feature type="binding site" evidence="20">
    <location>
        <position position="394"/>
    </location>
    <ligand>
        <name>ATP</name>
        <dbReference type="ChEBI" id="CHEBI:30616"/>
    </ligand>
</feature>
<dbReference type="GO" id="GO:0045332">
    <property type="term" value="P:phospholipid translocation"/>
    <property type="evidence" value="ECO:0007669"/>
    <property type="project" value="TreeGrafter"/>
</dbReference>
<evidence type="ECO:0000313" key="25">
    <source>
        <dbReference type="EMBL" id="NWU96276.1"/>
    </source>
</evidence>
<dbReference type="Gene3D" id="3.40.50.1000">
    <property type="entry name" value="HAD superfamily/HAD-like"/>
    <property type="match status" value="1"/>
</dbReference>
<reference evidence="25 26" key="1">
    <citation type="submission" date="2019-09" db="EMBL/GenBank/DDBJ databases">
        <title>Bird 10,000 Genomes (B10K) Project - Family phase.</title>
        <authorList>
            <person name="Zhang G."/>
        </authorList>
    </citation>
    <scope>NUCLEOTIDE SEQUENCE [LARGE SCALE GENOMIC DNA]</scope>
    <source>
        <strain evidence="25">B10K-DU-012-37</strain>
    </source>
</reference>
<dbReference type="OrthoDB" id="377733at2759"/>
<dbReference type="InterPro" id="IPR008250">
    <property type="entry name" value="ATPase_P-typ_transduc_dom_A_sf"/>
</dbReference>
<feature type="binding site" evidence="20">
    <location>
        <position position="838"/>
    </location>
    <ligand>
        <name>ATP</name>
        <dbReference type="ChEBI" id="CHEBI:30616"/>
    </ligand>
</feature>
<evidence type="ECO:0000313" key="26">
    <source>
        <dbReference type="Proteomes" id="UP000544127"/>
    </source>
</evidence>
<dbReference type="InterPro" id="IPR032630">
    <property type="entry name" value="P_typ_ATPase_c"/>
</dbReference>
<feature type="domain" description="P-type ATPase C-terminal" evidence="24">
    <location>
        <begin position="860"/>
        <end position="1108"/>
    </location>
</feature>
<comment type="subcellular location">
    <subcellularLocation>
        <location evidence="18">Cytoplasmic vesicle</location>
        <location evidence="18">Secretory vesicle</location>
        <location evidence="18">Acrosome membrane</location>
        <topology evidence="18">Multi-pass membrane protein</topology>
    </subcellularLocation>
    <subcellularLocation>
        <location evidence="2">Endoplasmic reticulum membrane</location>
        <topology evidence="2">Multi-pass membrane protein</topology>
    </subcellularLocation>
    <subcellularLocation>
        <location evidence="22">Membrane</location>
        <topology evidence="22">Multi-pass membrane protein</topology>
    </subcellularLocation>
</comment>
<proteinExistence type="inferred from homology"/>
<gene>
    <name evidence="25" type="primary">Atp8b3</name>
    <name evidence="25" type="ORF">UPUEPO_R05949</name>
</gene>
<dbReference type="PROSITE" id="PS00154">
    <property type="entry name" value="ATPASE_E1_E2"/>
    <property type="match status" value="1"/>
</dbReference>
<dbReference type="Pfam" id="PF13246">
    <property type="entry name" value="Cation_ATPase"/>
    <property type="match status" value="1"/>
</dbReference>
<feature type="binding site" evidence="20">
    <location>
        <position position="555"/>
    </location>
    <ligand>
        <name>ATP</name>
        <dbReference type="ChEBI" id="CHEBI:30616"/>
    </ligand>
</feature>
<sequence length="1177" mass="134096">PAFTWEVRANDRNYHLQFKKKFAFCLSKKKYAGNAIKTAKYNIFTFLPLNLYEQFHRMANVYFVFVILLQTSPEISTLPWYALLFPLSCLLTIRGLRDLIDDIGRHQSDRNINNRPCEILSGKSFHWQKWRDICVGDIVRLRKESFVPADMLLLCSSEPSSLCYVETADIDGETNLKFRQALLVTHEELVSEESMAAFDGRVTCEEPNSRMHSFTGTLEWRGETYSLDSERILLRGCKLRNTDVCYGLVIYAGFDSKIMRNCGKIKRKKTKLDRMMDRLVIIIFLLLLVTSLCLAIASGFWAKMFQEKHSYLSALYKHTTPAQQAFFNFWGFTILLSIIVPMSMYITFEFIYLVNSFFINWDLEMYYAAKDIPAKARSTSLNDQLGQIEYIFSDKTGTLTQNIMSFKKCCINGTIYGAGTDCGTRQPPGSKLTWNHHGEKLDFYDPALLEAIRQDNDPVLREFLRLLALCHTVMVEEKGDQLVYQAASPDEEALVLAAKNLGYVFLARTQDTITISELGVKRTYKVLAMLDFNSDRKRMSVLVRDPQGIIRLYTKGADTVILERLQRRGPNETFTEMALDRFAEETLRTLCLACKEVSEVEYRMWSRRHHEASVLLQDRAWELDKLYEEMEQNLQLLGATAIEDKLQEGVPETIQLLKLGNIKVWVLTGDKQETAMNIGYACRLLTDDMEILQEKEISLAPTIPSSHSEILKAYWVSNNNLGDSGEVLCSSRLSQQCPEVSHHRKRALIISGDLLDKILHTGEVLKDKGWLRRWLSCCRAPGLQEQGNLVEKAFVDLATSCQAVICCRVTPKQKALIVQLVKKHRNAITLAIGDGANDVNMIKTADIGVGISGMEGMQAVQCSDYALAQFSYLQRLLLIHGRWAYLRICKFLRYFFYKTFAGLMAQVWFAFHSGFTAQPLYEGWFLALYNILYTAYPVLSVGLLEQDVSAKKSLEFPELYVIGQQDELFNYRIFGITLLHGVSTSLASFYIAFWAFEDSVGSKTVGDYESFAVTVATSALLSVLMEIILDTKFWTLLSFLMVTVSLMFFCLFSFLTQSIDAFRIAPAVFRFPDASQNALTDPYILLVILLSLVVNTIPSLTVHLYRTITGKTTTQQKIHLKAKREPEPSVELRSHVPRSSFHRRSSYAFSHQEGYAGLITRGDSLRARATPRTAPSL</sequence>
<feature type="transmembrane region" description="Helical" evidence="22">
    <location>
        <begin position="973"/>
        <end position="996"/>
    </location>
</feature>
<dbReference type="PANTHER" id="PTHR24092">
    <property type="entry name" value="PROBABLE PHOSPHOLIPID-TRANSPORTING ATPASE"/>
    <property type="match status" value="1"/>
</dbReference>
<dbReference type="Pfam" id="PF16212">
    <property type="entry name" value="PhoLip_ATPase_C"/>
    <property type="match status" value="1"/>
</dbReference>
<evidence type="ECO:0000256" key="10">
    <source>
        <dbReference type="ARBA" id="ARBA00022842"/>
    </source>
</evidence>